<keyword evidence="2" id="KW-1185">Reference proteome</keyword>
<evidence type="ECO:0000313" key="1">
    <source>
        <dbReference type="EMBL" id="CAB1457962.1"/>
    </source>
</evidence>
<evidence type="ECO:0000313" key="2">
    <source>
        <dbReference type="Proteomes" id="UP001153269"/>
    </source>
</evidence>
<reference evidence="1" key="1">
    <citation type="submission" date="2020-03" db="EMBL/GenBank/DDBJ databases">
        <authorList>
            <person name="Weist P."/>
        </authorList>
    </citation>
    <scope>NUCLEOTIDE SEQUENCE</scope>
</reference>
<sequence>MFDSNLLLVTKDPPSGATASPGALSLMEVVSLLPLGSNLSIMGPSGHRSCPQPPPNYHPLSSSLTRPVTHFHIDRSCSALCDGSKCRVPATDSLTLISGCAPDFLLAQSQHADARWRYKNAKRFTSRGAEVIDPRLGHRRPGLNEPLKVMWKSGQDEEES</sequence>
<dbReference type="AlphaFoldDB" id="A0A9N7VZD6"/>
<proteinExistence type="predicted"/>
<protein>
    <submittedName>
        <fullName evidence="1">Uncharacterized protein</fullName>
    </submittedName>
</protein>
<gene>
    <name evidence="1" type="ORF">PLEPLA_LOCUS45790</name>
</gene>
<organism evidence="1 2">
    <name type="scientific">Pleuronectes platessa</name>
    <name type="common">European plaice</name>
    <dbReference type="NCBI Taxonomy" id="8262"/>
    <lineage>
        <taxon>Eukaryota</taxon>
        <taxon>Metazoa</taxon>
        <taxon>Chordata</taxon>
        <taxon>Craniata</taxon>
        <taxon>Vertebrata</taxon>
        <taxon>Euteleostomi</taxon>
        <taxon>Actinopterygii</taxon>
        <taxon>Neopterygii</taxon>
        <taxon>Teleostei</taxon>
        <taxon>Neoteleostei</taxon>
        <taxon>Acanthomorphata</taxon>
        <taxon>Carangaria</taxon>
        <taxon>Pleuronectiformes</taxon>
        <taxon>Pleuronectoidei</taxon>
        <taxon>Pleuronectidae</taxon>
        <taxon>Pleuronectes</taxon>
    </lineage>
</organism>
<dbReference type="Proteomes" id="UP001153269">
    <property type="component" value="Unassembled WGS sequence"/>
</dbReference>
<accession>A0A9N7VZD6</accession>
<dbReference type="EMBL" id="CADEAL010004367">
    <property type="protein sequence ID" value="CAB1457962.1"/>
    <property type="molecule type" value="Genomic_DNA"/>
</dbReference>
<name>A0A9N7VZD6_PLEPL</name>
<comment type="caution">
    <text evidence="1">The sequence shown here is derived from an EMBL/GenBank/DDBJ whole genome shotgun (WGS) entry which is preliminary data.</text>
</comment>